<name>A0A653AZE0_ECTOL</name>
<proteinExistence type="predicted"/>
<dbReference type="EMBL" id="LR130779">
    <property type="protein sequence ID" value="VDN61758.1"/>
    <property type="molecule type" value="Genomic_DNA"/>
</dbReference>
<protein>
    <submittedName>
        <fullName evidence="1">Uncharacterized protein</fullName>
    </submittedName>
</protein>
<sequence>MGGTFQRSIALVDVKGDIHPTVLVDVRGDIRPAAPRDRQGVRICAVAFWRVFAVKCLCGQTNPREDHGR</sequence>
<organism evidence="1">
    <name type="scientific">Ectopseudomonas oleovorans</name>
    <name type="common">Pseudomonas oleovorans</name>
    <dbReference type="NCBI Taxonomy" id="301"/>
    <lineage>
        <taxon>Bacteria</taxon>
        <taxon>Pseudomonadati</taxon>
        <taxon>Pseudomonadota</taxon>
        <taxon>Gammaproteobacteria</taxon>
        <taxon>Pseudomonadales</taxon>
        <taxon>Pseudomonadaceae</taxon>
        <taxon>Ectopseudomonas</taxon>
    </lineage>
</organism>
<reference evidence="1" key="1">
    <citation type="submission" date="2018-11" db="EMBL/GenBank/DDBJ databases">
        <authorList>
            <consortium name="Genoscope - CEA"/>
            <person name="William W."/>
        </authorList>
    </citation>
    <scope>NUCLEOTIDE SEQUENCE [LARGE SCALE GENOMIC DNA]</scope>
    <source>
        <strain evidence="1">T9AD</strain>
    </source>
</reference>
<dbReference type="AlphaFoldDB" id="A0A653AZE0"/>
<evidence type="ECO:0000313" key="1">
    <source>
        <dbReference type="EMBL" id="VDN61758.1"/>
    </source>
</evidence>
<gene>
    <name evidence="1" type="ORF">POT9AD_0767</name>
</gene>
<accession>A0A653AZE0</accession>